<keyword evidence="2" id="KW-0680">Restriction system</keyword>
<accession>A0A3P1Z641</accession>
<gene>
    <name evidence="5" type="ORF">EII41_02675</name>
</gene>
<dbReference type="InterPro" id="IPR052021">
    <property type="entry name" value="Type-I_RS_S_subunit"/>
</dbReference>
<dbReference type="Gene3D" id="1.10.287.1120">
    <property type="entry name" value="Bipartite methylase S protein"/>
    <property type="match status" value="2"/>
</dbReference>
<dbReference type="EMBL" id="RQYN01000005">
    <property type="protein sequence ID" value="RRD78338.1"/>
    <property type="molecule type" value="Genomic_DNA"/>
</dbReference>
<comment type="similarity">
    <text evidence="1">Belongs to the type-I restriction system S methylase family.</text>
</comment>
<dbReference type="PANTHER" id="PTHR30408">
    <property type="entry name" value="TYPE-1 RESTRICTION ENZYME ECOKI SPECIFICITY PROTEIN"/>
    <property type="match status" value="1"/>
</dbReference>
<evidence type="ECO:0000313" key="6">
    <source>
        <dbReference type="Proteomes" id="UP000279860"/>
    </source>
</evidence>
<evidence type="ECO:0000313" key="5">
    <source>
        <dbReference type="EMBL" id="RRD78338.1"/>
    </source>
</evidence>
<proteinExistence type="inferred from homology"/>
<dbReference type="PANTHER" id="PTHR30408:SF12">
    <property type="entry name" value="TYPE I RESTRICTION ENZYME MJAVIII SPECIFICITY SUBUNIT"/>
    <property type="match status" value="1"/>
</dbReference>
<feature type="domain" description="Type I restriction modification DNA specificity" evidence="4">
    <location>
        <begin position="15"/>
        <end position="190"/>
    </location>
</feature>
<dbReference type="GO" id="GO:0003677">
    <property type="term" value="F:DNA binding"/>
    <property type="evidence" value="ECO:0007669"/>
    <property type="project" value="UniProtKB-KW"/>
</dbReference>
<evidence type="ECO:0000256" key="3">
    <source>
        <dbReference type="ARBA" id="ARBA00023125"/>
    </source>
</evidence>
<feature type="domain" description="Type I restriction modification DNA specificity" evidence="4">
    <location>
        <begin position="222"/>
        <end position="397"/>
    </location>
</feature>
<evidence type="ECO:0000256" key="1">
    <source>
        <dbReference type="ARBA" id="ARBA00010923"/>
    </source>
</evidence>
<dbReference type="InterPro" id="IPR044946">
    <property type="entry name" value="Restrct_endonuc_typeI_TRD_sf"/>
</dbReference>
<name>A0A3P1Z641_TANFO</name>
<keyword evidence="5" id="KW-0378">Hydrolase</keyword>
<dbReference type="Gene3D" id="3.90.220.20">
    <property type="entry name" value="DNA methylase specificity domains"/>
    <property type="match status" value="2"/>
</dbReference>
<keyword evidence="5" id="KW-0255">Endonuclease</keyword>
<dbReference type="InterPro" id="IPR000055">
    <property type="entry name" value="Restrct_endonuc_typeI_TRD"/>
</dbReference>
<dbReference type="Pfam" id="PF01420">
    <property type="entry name" value="Methylase_S"/>
    <property type="match status" value="2"/>
</dbReference>
<dbReference type="GO" id="GO:0004519">
    <property type="term" value="F:endonuclease activity"/>
    <property type="evidence" value="ECO:0007669"/>
    <property type="project" value="UniProtKB-KW"/>
</dbReference>
<dbReference type="SUPFAM" id="SSF116734">
    <property type="entry name" value="DNA methylase specificity domain"/>
    <property type="match status" value="2"/>
</dbReference>
<keyword evidence="3" id="KW-0238">DNA-binding</keyword>
<protein>
    <submittedName>
        <fullName evidence="5">Restriction endonuclease subunit S</fullName>
    </submittedName>
</protein>
<dbReference type="AlphaFoldDB" id="A0A3P1Z641"/>
<dbReference type="Proteomes" id="UP000279860">
    <property type="component" value="Unassembled WGS sequence"/>
</dbReference>
<sequence length="617" mass="70713">MIETRFKDTEVGRIPVDWEATNIDKLCTLKARIGWQGLTTGEYLPQGDYILITGTDFKDGYIDWKNCCYVSKWRYDQDTNIQIKEGDVLISKDGTIGKVAFLNSIPGPGTLNSGVFVVRSKQENAVNQAYLSWIFKSIWFKSFIDQLTAGSTINHLYQKDFVKFQLIYPKDKSEQTRIATALSNVDALIAELGKLIEKKRAIKQGAMQQLLTGKKRLKGFTVPWEEKKLGEDATILRGGSPRPIEDYITDSQDGLNWIKIGDVKPEDKYLRKAAEKIKKEGLSKTRQVKKGDFILSNSMSFGRPYILDIDGCIHDGWLVIQDYQEAYDMQFLYYILCSDAVMNQYVSMAAGSSVQNLNKEKVANVLLYAPTSLQEQSAIALVLSSMDNEISALEAKRDKYTAIKQGMMQQLLTGKIRLVNTVARTNTTTANVHFRRSVLAAEIADRLCEEPTFGHVKMEKMLFLTERLCRIDIGSHYHRDAAGPYDNRALRSIDSQLKKQKWFEVRRTEKGNRYVPMQNRGKHKTYFDKYFSAVLPTFEKIIDTFKTQNTERCEIVATLYSAWEDFLNSNKTFTDADIVNEVLNNWHESKKRISKERWLNAIQWMRENGFAPDVIND</sequence>
<reference evidence="5 6" key="1">
    <citation type="submission" date="2018-11" db="EMBL/GenBank/DDBJ databases">
        <title>Genomes From Bacteria Associated with the Canine Oral Cavity: a Test Case for Automated Genome-Based Taxonomic Assignment.</title>
        <authorList>
            <person name="Coil D.A."/>
            <person name="Jospin G."/>
            <person name="Darling A.E."/>
            <person name="Wallis C."/>
            <person name="Davis I.J."/>
            <person name="Harris S."/>
            <person name="Eisen J.A."/>
            <person name="Holcombe L.J."/>
            <person name="O'Flynn C."/>
        </authorList>
    </citation>
    <scope>NUCLEOTIDE SEQUENCE [LARGE SCALE GENOMIC DNA]</scope>
    <source>
        <strain evidence="5 6">OH1426_COT-023</strain>
    </source>
</reference>
<keyword evidence="5" id="KW-0540">Nuclease</keyword>
<evidence type="ECO:0000259" key="4">
    <source>
        <dbReference type="Pfam" id="PF01420"/>
    </source>
</evidence>
<organism evidence="5 6">
    <name type="scientific">Tannerella forsythia</name>
    <name type="common">Bacteroides forsythus</name>
    <dbReference type="NCBI Taxonomy" id="28112"/>
    <lineage>
        <taxon>Bacteria</taxon>
        <taxon>Pseudomonadati</taxon>
        <taxon>Bacteroidota</taxon>
        <taxon>Bacteroidia</taxon>
        <taxon>Bacteroidales</taxon>
        <taxon>Tannerellaceae</taxon>
        <taxon>Tannerella</taxon>
    </lineage>
</organism>
<comment type="caution">
    <text evidence="5">The sequence shown here is derived from an EMBL/GenBank/DDBJ whole genome shotgun (WGS) entry which is preliminary data.</text>
</comment>
<dbReference type="GO" id="GO:0009307">
    <property type="term" value="P:DNA restriction-modification system"/>
    <property type="evidence" value="ECO:0007669"/>
    <property type="project" value="UniProtKB-KW"/>
</dbReference>
<dbReference type="CDD" id="cd17283">
    <property type="entry name" value="RMtype1_S_Hpy180ORF7835P_TRD2-CR2_like"/>
    <property type="match status" value="1"/>
</dbReference>
<dbReference type="RefSeq" id="WP_124789320.1">
    <property type="nucleotide sequence ID" value="NZ_RQYN01000005.1"/>
</dbReference>
<evidence type="ECO:0000256" key="2">
    <source>
        <dbReference type="ARBA" id="ARBA00022747"/>
    </source>
</evidence>